<sequence>MSRFFIDRPIFAWVIAIAIMLAGILAIPNLPIAQYPDIAPPTISISATYPGASAKTVEDSVTQIIEQKMTGLDGLQYMSSTSSSAGTGKVDISFIAGTDPDIAQVQVQNKLQLALPQLPESVQQQGVKVAKSSTGFLLVIGFISEDGSLTQTDIADYITTNVQDSLSRVEGVGNTQVFGAPYAMRIWLDPLKLTNYKITTSEIKSAIQAQNTQVSAGQLGGTPAVPGQQLNATVTAQSRLQTPEQFKAIVLKTAPDGAVIRLSDVAKVELGSENYDVISRYKGNPASGLAVTLASGANALDTAEAVKAKLNELTAFFPSGLKAVIPYDSSPFIRISIEGVVHTLIEAIILVFIVMLVFLQNLRATLIPTITVPVVLLGTLAILDIAGYSINTLTMFGMVLAIGLLVDDAIVVVENVERLMVEEKLSPRAATRKSMGQITGALIGIALVLSAVFIPMAFFGGSTGVIYRQFSITLVSSMVLSVLVALILTPALTATLLKPPKSQHGEHGFSGWFNRNFNRGSNGYQRMVGGMLRKPLRYLVIYGLIIGGMIYLFSKLPTSFLPDEDQGTLFVQIQLPPGATQERTLQVIKQVEQYFLENEKDVLSSLFAVSGMGSAGNGQNVARAFVRLVDWSERKSPDKTAQAVAARAMGKLSKIRDARVVAIAPPAVRGLGSSAGFDVELQDRAGLGHDALMSARDEFLKKVSQDSRLTGVRPNGLDDTAQYSLDLDISQAGALGVPVSTINETLSMAWGGSYVGDFIDKGRVKKVYVQGEAATRMLPDDLDKWYVRNSSGEMVPFSAFAKGKWVYGSPLLERFNGMSAVEVVGAPVAGVSSGTAMQIVEQAIQELPPGIGYEWTGMSYQEKASGSQAPMLYAISMLVVFLALAALYESWSIPFAVMLVVPLGVVGALLATYSRGLANDVYFQVGLLTTIGLSAKNAILIVEFAKELMDHGMGLMQATLEAVRIRLRPILMTSFAFMLGVLPLVISTGAGSGSQHSVGTGVLGGMISATLLGIFFVPVFFLVVRKIFPAKPTVSEQTEHEAVVTV</sequence>
<dbReference type="InterPro" id="IPR004764">
    <property type="entry name" value="MdtF-like"/>
</dbReference>
<dbReference type="Proteomes" id="UP001300672">
    <property type="component" value="Chromosome"/>
</dbReference>
<evidence type="ECO:0000256" key="6">
    <source>
        <dbReference type="ARBA" id="ARBA00022692"/>
    </source>
</evidence>
<dbReference type="EMBL" id="CP124755">
    <property type="protein sequence ID" value="WGZ91215.1"/>
    <property type="molecule type" value="Genomic_DNA"/>
</dbReference>
<dbReference type="KEGG" id="tdu:QJT80_01800"/>
<dbReference type="AlphaFoldDB" id="A0AA95KIM1"/>
<organism evidence="10">
    <name type="scientific">Candidatus Thiocaldithrix dubininis</name>
    <dbReference type="NCBI Taxonomy" id="3080823"/>
    <lineage>
        <taxon>Bacteria</taxon>
        <taxon>Pseudomonadati</taxon>
        <taxon>Pseudomonadota</taxon>
        <taxon>Gammaproteobacteria</taxon>
        <taxon>Thiotrichales</taxon>
        <taxon>Thiotrichaceae</taxon>
        <taxon>Candidatus Thiocaldithrix</taxon>
    </lineage>
</organism>
<feature type="transmembrane region" description="Helical" evidence="9">
    <location>
        <begin position="895"/>
        <end position="915"/>
    </location>
</feature>
<feature type="transmembrane region" description="Helical" evidence="9">
    <location>
        <begin position="921"/>
        <end position="944"/>
    </location>
</feature>
<reference evidence="10" key="1">
    <citation type="journal article" date="2023" name="Int. J. Mol. Sci.">
        <title>Metagenomics Revealed a New Genus 'Candidatus Thiocaldithrix dubininis' gen. nov., sp. nov. and a New Species 'Candidatus Thiothrix putei' sp. nov. in the Family Thiotrichaceae, Some Members of Which Have Traits of Both Na+- and H+-Motive Energetics.</title>
        <authorList>
            <person name="Ravin N.V."/>
            <person name="Muntyan M.S."/>
            <person name="Smolyakov D.D."/>
            <person name="Rudenko T.S."/>
            <person name="Beletsky A.V."/>
            <person name="Mardanov A.V."/>
            <person name="Grabovich M.Y."/>
        </authorList>
    </citation>
    <scope>NUCLEOTIDE SEQUENCE</scope>
    <source>
        <strain evidence="10">GKL-01</strain>
    </source>
</reference>
<dbReference type="PANTHER" id="PTHR32063">
    <property type="match status" value="1"/>
</dbReference>
<feature type="transmembrane region" description="Helical" evidence="9">
    <location>
        <begin position="339"/>
        <end position="359"/>
    </location>
</feature>
<comment type="similarity">
    <text evidence="2 9">Belongs to the resistance-nodulation-cell division (RND) (TC 2.A.6) family.</text>
</comment>
<dbReference type="Gene3D" id="3.30.70.1440">
    <property type="entry name" value="Multidrug efflux transporter AcrB pore domain"/>
    <property type="match status" value="1"/>
</dbReference>
<dbReference type="NCBIfam" id="TIGR00915">
    <property type="entry name" value="2A0602"/>
    <property type="match status" value="1"/>
</dbReference>
<dbReference type="FunFam" id="3.30.70.1430:FF:000001">
    <property type="entry name" value="Efflux pump membrane transporter"/>
    <property type="match status" value="1"/>
</dbReference>
<comment type="subcellular location">
    <subcellularLocation>
        <location evidence="1 9">Cell inner membrane</location>
        <topology evidence="1 9">Multi-pass membrane protein</topology>
    </subcellularLocation>
</comment>
<gene>
    <name evidence="10" type="ORF">QJT80_01800</name>
</gene>
<feature type="transmembrane region" description="Helical" evidence="9">
    <location>
        <begin position="965"/>
        <end position="986"/>
    </location>
</feature>
<evidence type="ECO:0000313" key="10">
    <source>
        <dbReference type="EMBL" id="WGZ91215.1"/>
    </source>
</evidence>
<dbReference type="GO" id="GO:0015562">
    <property type="term" value="F:efflux transmembrane transporter activity"/>
    <property type="evidence" value="ECO:0007669"/>
    <property type="project" value="InterPro"/>
</dbReference>
<feature type="transmembrane region" description="Helical" evidence="9">
    <location>
        <begin position="871"/>
        <end position="888"/>
    </location>
</feature>
<evidence type="ECO:0000256" key="1">
    <source>
        <dbReference type="ARBA" id="ARBA00004429"/>
    </source>
</evidence>
<accession>A0AA95KIM1</accession>
<dbReference type="InterPro" id="IPR027463">
    <property type="entry name" value="AcrB_DN_DC_subdom"/>
</dbReference>
<keyword evidence="7 9" id="KW-1133">Transmembrane helix</keyword>
<dbReference type="Pfam" id="PF00873">
    <property type="entry name" value="ACR_tran"/>
    <property type="match status" value="1"/>
</dbReference>
<feature type="transmembrane region" description="Helical" evidence="9">
    <location>
        <begin position="998"/>
        <end position="1024"/>
    </location>
</feature>
<evidence type="ECO:0000256" key="2">
    <source>
        <dbReference type="ARBA" id="ARBA00010942"/>
    </source>
</evidence>
<keyword evidence="4" id="KW-1003">Cell membrane</keyword>
<dbReference type="InterPro" id="IPR001036">
    <property type="entry name" value="Acrflvin-R"/>
</dbReference>
<proteinExistence type="inferred from homology"/>
<dbReference type="NCBIfam" id="NF000282">
    <property type="entry name" value="RND_permease_1"/>
    <property type="match status" value="1"/>
</dbReference>
<feature type="transmembrane region" description="Helical" evidence="9">
    <location>
        <begin position="396"/>
        <end position="416"/>
    </location>
</feature>
<dbReference type="FunFam" id="1.20.1640.10:FF:000002">
    <property type="entry name" value="Efflux pump membrane transporter"/>
    <property type="match status" value="1"/>
</dbReference>
<dbReference type="SUPFAM" id="SSF82714">
    <property type="entry name" value="Multidrug efflux transporter AcrB TolC docking domain, DN and DC subdomains"/>
    <property type="match status" value="2"/>
</dbReference>
<name>A0AA95KIM1_9GAMM</name>
<protein>
    <recommendedName>
        <fullName evidence="9">Efflux pump membrane transporter</fullName>
    </recommendedName>
</protein>
<dbReference type="PRINTS" id="PR00702">
    <property type="entry name" value="ACRIFLAVINRP"/>
</dbReference>
<evidence type="ECO:0000256" key="9">
    <source>
        <dbReference type="RuleBase" id="RU364070"/>
    </source>
</evidence>
<evidence type="ECO:0000256" key="3">
    <source>
        <dbReference type="ARBA" id="ARBA00022448"/>
    </source>
</evidence>
<evidence type="ECO:0000256" key="4">
    <source>
        <dbReference type="ARBA" id="ARBA00022475"/>
    </source>
</evidence>
<comment type="caution">
    <text evidence="9">Lacks conserved residue(s) required for the propagation of feature annotation.</text>
</comment>
<dbReference type="FunFam" id="3.30.2090.10:FF:000002">
    <property type="entry name" value="Efflux pump membrane transporter"/>
    <property type="match status" value="1"/>
</dbReference>
<dbReference type="GO" id="GO:0042910">
    <property type="term" value="F:xenobiotic transmembrane transporter activity"/>
    <property type="evidence" value="ECO:0007669"/>
    <property type="project" value="TreeGrafter"/>
</dbReference>
<evidence type="ECO:0000256" key="8">
    <source>
        <dbReference type="ARBA" id="ARBA00023136"/>
    </source>
</evidence>
<evidence type="ECO:0000256" key="5">
    <source>
        <dbReference type="ARBA" id="ARBA00022519"/>
    </source>
</evidence>
<feature type="transmembrane region" description="Helical" evidence="9">
    <location>
        <begin position="437"/>
        <end position="458"/>
    </location>
</feature>
<dbReference type="Gene3D" id="3.30.70.1430">
    <property type="entry name" value="Multidrug efflux transporter AcrB pore domain"/>
    <property type="match status" value="2"/>
</dbReference>
<keyword evidence="3 9" id="KW-0813">Transport</keyword>
<dbReference type="FunFam" id="3.30.2090.10:FF:000001">
    <property type="entry name" value="Efflux pump membrane transporter"/>
    <property type="match status" value="1"/>
</dbReference>
<evidence type="ECO:0000256" key="7">
    <source>
        <dbReference type="ARBA" id="ARBA00022989"/>
    </source>
</evidence>
<dbReference type="SUPFAM" id="SSF82866">
    <property type="entry name" value="Multidrug efflux transporter AcrB transmembrane domain"/>
    <property type="match status" value="2"/>
</dbReference>
<dbReference type="GO" id="GO:0005886">
    <property type="term" value="C:plasma membrane"/>
    <property type="evidence" value="ECO:0007669"/>
    <property type="project" value="UniProtKB-SubCell"/>
</dbReference>
<dbReference type="PANTHER" id="PTHR32063:SF13">
    <property type="entry name" value="MULTIDRUG EFFLUX PUMP SUBUNIT ACRB-RELATED"/>
    <property type="match status" value="1"/>
</dbReference>
<dbReference type="Gene3D" id="1.20.1640.10">
    <property type="entry name" value="Multidrug efflux transporter AcrB transmembrane domain"/>
    <property type="match status" value="2"/>
</dbReference>
<feature type="transmembrane region" description="Helical" evidence="9">
    <location>
        <begin position="470"/>
        <end position="497"/>
    </location>
</feature>
<feature type="transmembrane region" description="Helical" evidence="9">
    <location>
        <begin position="366"/>
        <end position="390"/>
    </location>
</feature>
<dbReference type="FunFam" id="1.20.1640.10:FF:000001">
    <property type="entry name" value="Efflux pump membrane transporter"/>
    <property type="match status" value="1"/>
</dbReference>
<dbReference type="GO" id="GO:0009636">
    <property type="term" value="P:response to toxic substance"/>
    <property type="evidence" value="ECO:0007669"/>
    <property type="project" value="UniProtKB-ARBA"/>
</dbReference>
<dbReference type="Gene3D" id="3.30.2090.10">
    <property type="entry name" value="Multidrug efflux transporter AcrB TolC docking domain, DN and DC subdomains"/>
    <property type="match status" value="2"/>
</dbReference>
<keyword evidence="5 9" id="KW-0997">Cell inner membrane</keyword>
<keyword evidence="8 9" id="KW-0472">Membrane</keyword>
<feature type="transmembrane region" description="Helical" evidence="9">
    <location>
        <begin position="536"/>
        <end position="554"/>
    </location>
</feature>
<dbReference type="SUPFAM" id="SSF82693">
    <property type="entry name" value="Multidrug efflux transporter AcrB pore domain, PN1, PN2, PC1 and PC2 subdomains"/>
    <property type="match status" value="4"/>
</dbReference>
<reference evidence="10" key="2">
    <citation type="submission" date="2023-04" db="EMBL/GenBank/DDBJ databases">
        <authorList>
            <person name="Beletskiy A.V."/>
            <person name="Mardanov A.V."/>
            <person name="Ravin N.V."/>
        </authorList>
    </citation>
    <scope>NUCLEOTIDE SEQUENCE</scope>
    <source>
        <strain evidence="10">GKL-01</strain>
    </source>
</reference>
<keyword evidence="6 9" id="KW-0812">Transmembrane</keyword>
<dbReference type="FunFam" id="3.30.70.1430:FF:000002">
    <property type="entry name" value="Efflux pump membrane transporter"/>
    <property type="match status" value="1"/>
</dbReference>
<dbReference type="Gene3D" id="3.30.70.1320">
    <property type="entry name" value="Multidrug efflux transporter AcrB pore domain like"/>
    <property type="match status" value="1"/>
</dbReference>